<dbReference type="HAMAP" id="MF_00512">
    <property type="entry name" value="Ribosomal_eS6"/>
    <property type="match status" value="1"/>
</dbReference>
<dbReference type="GO" id="GO:0005840">
    <property type="term" value="C:ribosome"/>
    <property type="evidence" value="ECO:0007669"/>
    <property type="project" value="UniProtKB-KW"/>
</dbReference>
<evidence type="ECO:0000256" key="1">
    <source>
        <dbReference type="ARBA" id="ARBA00009312"/>
    </source>
</evidence>
<evidence type="ECO:0000313" key="6">
    <source>
        <dbReference type="Proteomes" id="UP000185779"/>
    </source>
</evidence>
<dbReference type="STRING" id="1839936.SBU_000597"/>
<sequence>MQDHNVIEEILMVNFRVVVSDPKDGKAYQLELDDKTSRKLFGLGIGDTFDGSIIGLDGYRLLITGGTDRDGFPQRRDLPGTGKKRILLAGGVGYRPKERGKRVRKMIRGRVISEEISQINTKIVSYGSKPLAEIAGKEDSG</sequence>
<dbReference type="PANTHER" id="PTHR11502">
    <property type="entry name" value="40S RIBOSOMAL PROTEIN S6"/>
    <property type="match status" value="1"/>
</dbReference>
<comment type="caution">
    <text evidence="5">The sequence shown here is derived from an EMBL/GenBank/DDBJ whole genome shotgun (WGS) entry which is preliminary data.</text>
</comment>
<keyword evidence="2 4" id="KW-0689">Ribosomal protein</keyword>
<organism evidence="5 6">
    <name type="scientific">Candidatus Syntropharchaeum butanivorans</name>
    <dbReference type="NCBI Taxonomy" id="1839936"/>
    <lineage>
        <taxon>Archaea</taxon>
        <taxon>Methanobacteriati</taxon>
        <taxon>Methanobacteriota</taxon>
        <taxon>Stenosarchaea group</taxon>
        <taxon>Methanomicrobia</taxon>
        <taxon>Methanosarcinales</taxon>
        <taxon>ANME-2 cluster</taxon>
        <taxon>Candidatus Syntropharchaeum</taxon>
    </lineage>
</organism>
<gene>
    <name evidence="4" type="primary">rps6e</name>
    <name evidence="5" type="ORF">SBU_000597</name>
</gene>
<keyword evidence="3 4" id="KW-0687">Ribonucleoprotein</keyword>
<dbReference type="AlphaFoldDB" id="A0A1F2P5S1"/>
<accession>A0A1F2P5S1</accession>
<evidence type="ECO:0000313" key="5">
    <source>
        <dbReference type="EMBL" id="OFV66630.1"/>
    </source>
</evidence>
<evidence type="ECO:0000256" key="3">
    <source>
        <dbReference type="ARBA" id="ARBA00023274"/>
    </source>
</evidence>
<dbReference type="GO" id="GO:1990904">
    <property type="term" value="C:ribonucleoprotein complex"/>
    <property type="evidence" value="ECO:0007669"/>
    <property type="project" value="UniProtKB-KW"/>
</dbReference>
<protein>
    <recommendedName>
        <fullName evidence="4">Small ribosomal subunit protein eS6</fullName>
    </recommendedName>
</protein>
<dbReference type="Pfam" id="PF01092">
    <property type="entry name" value="Ribosomal_S6e"/>
    <property type="match status" value="1"/>
</dbReference>
<dbReference type="GO" id="GO:0003735">
    <property type="term" value="F:structural constituent of ribosome"/>
    <property type="evidence" value="ECO:0007669"/>
    <property type="project" value="InterPro"/>
</dbReference>
<reference evidence="5" key="1">
    <citation type="submission" date="2016-05" db="EMBL/GenBank/DDBJ databases">
        <title>Microbial consortia oxidize butane by reversing methanogenesis.</title>
        <authorList>
            <person name="Laso-Perez R."/>
            <person name="Richter M."/>
            <person name="Wegener G."/>
            <person name="Musat F."/>
        </authorList>
    </citation>
    <scope>NUCLEOTIDE SEQUENCE [LARGE SCALE GENOMIC DNA]</scope>
    <source>
        <strain evidence="5">BOX1</strain>
    </source>
</reference>
<comment type="similarity">
    <text evidence="1 4">Belongs to the eukaryotic ribosomal protein eS6 family.</text>
</comment>
<dbReference type="Proteomes" id="UP000185779">
    <property type="component" value="Unassembled WGS sequence"/>
</dbReference>
<proteinExistence type="inferred from homology"/>
<keyword evidence="6" id="KW-1185">Reference proteome</keyword>
<name>A0A1F2P5S1_9EURY</name>
<dbReference type="InterPro" id="IPR001377">
    <property type="entry name" value="Ribosomal_eS6"/>
</dbReference>
<dbReference type="InterPro" id="IPR020924">
    <property type="entry name" value="Ribosomal_eS6_arc"/>
</dbReference>
<evidence type="ECO:0000256" key="4">
    <source>
        <dbReference type="HAMAP-Rule" id="MF_00512"/>
    </source>
</evidence>
<dbReference type="GO" id="GO:0006412">
    <property type="term" value="P:translation"/>
    <property type="evidence" value="ECO:0007669"/>
    <property type="project" value="UniProtKB-UniRule"/>
</dbReference>
<dbReference type="PATRIC" id="fig|1839936.3.peg.605"/>
<dbReference type="NCBIfam" id="NF003294">
    <property type="entry name" value="PRK04290.1-3"/>
    <property type="match status" value="1"/>
</dbReference>
<dbReference type="EMBL" id="LYOR01000002">
    <property type="protein sequence ID" value="OFV66630.1"/>
    <property type="molecule type" value="Genomic_DNA"/>
</dbReference>
<evidence type="ECO:0000256" key="2">
    <source>
        <dbReference type="ARBA" id="ARBA00022980"/>
    </source>
</evidence>
<dbReference type="SMART" id="SM01405">
    <property type="entry name" value="Ribosomal_S6e"/>
    <property type="match status" value="1"/>
</dbReference>